<dbReference type="PANTHER" id="PTHR30154:SF34">
    <property type="entry name" value="TRANSCRIPTIONAL REGULATOR AZLB"/>
    <property type="match status" value="1"/>
</dbReference>
<dbReference type="Gene3D" id="1.10.10.10">
    <property type="entry name" value="Winged helix-like DNA-binding domain superfamily/Winged helix DNA-binding domain"/>
    <property type="match status" value="2"/>
</dbReference>
<dbReference type="InterPro" id="IPR019885">
    <property type="entry name" value="Tscrpt_reg_HTH_AsnC-type_CS"/>
</dbReference>
<dbReference type="Pfam" id="PF01037">
    <property type="entry name" value="AsnC_trans_reg"/>
    <property type="match status" value="2"/>
</dbReference>
<dbReference type="SUPFAM" id="SSF54909">
    <property type="entry name" value="Dimeric alpha+beta barrel"/>
    <property type="match status" value="2"/>
</dbReference>
<dbReference type="InterPro" id="IPR019887">
    <property type="entry name" value="Tscrpt_reg_AsnC/Lrp_C"/>
</dbReference>
<dbReference type="Proteomes" id="UP000225108">
    <property type="component" value="Unassembled WGS sequence"/>
</dbReference>
<dbReference type="SUPFAM" id="SSF46785">
    <property type="entry name" value="Winged helix' DNA-binding domain"/>
    <property type="match status" value="2"/>
</dbReference>
<evidence type="ECO:0000256" key="3">
    <source>
        <dbReference type="ARBA" id="ARBA00023163"/>
    </source>
</evidence>
<dbReference type="InterPro" id="IPR019888">
    <property type="entry name" value="Tscrpt_reg_AsnC-like"/>
</dbReference>
<keyword evidence="2" id="KW-0238">DNA-binding</keyword>
<reference evidence="5 6" key="1">
    <citation type="submission" date="2017-10" db="EMBL/GenBank/DDBJ databases">
        <title>The draft genome sequence of Williamsia sp. BULT 1.1 isolated from the semi-arid grassland soils from South Africa.</title>
        <authorList>
            <person name="Kabwe M.H."/>
            <person name="Govender N."/>
            <person name="Mutseka Lunga P."/>
            <person name="Vikram S."/>
            <person name="Makhalanyane T.P."/>
        </authorList>
    </citation>
    <scope>NUCLEOTIDE SEQUENCE [LARGE SCALE GENOMIC DNA]</scope>
    <source>
        <strain evidence="5 6">BULT 1.1</strain>
    </source>
</reference>
<dbReference type="PROSITE" id="PS50956">
    <property type="entry name" value="HTH_ASNC_2"/>
    <property type="match status" value="2"/>
</dbReference>
<dbReference type="PRINTS" id="PR00033">
    <property type="entry name" value="HTHASNC"/>
</dbReference>
<dbReference type="InterPro" id="IPR036390">
    <property type="entry name" value="WH_DNA-bd_sf"/>
</dbReference>
<keyword evidence="1" id="KW-0805">Transcription regulation</keyword>
<evidence type="ECO:0000313" key="5">
    <source>
        <dbReference type="EMBL" id="PHV68727.1"/>
    </source>
</evidence>
<dbReference type="PROSITE" id="PS00519">
    <property type="entry name" value="HTH_ASNC_1"/>
    <property type="match status" value="1"/>
</dbReference>
<keyword evidence="3" id="KW-0804">Transcription</keyword>
<organism evidence="5 6">
    <name type="scientific">Williamsia marianensis</name>
    <dbReference type="NCBI Taxonomy" id="85044"/>
    <lineage>
        <taxon>Bacteria</taxon>
        <taxon>Bacillati</taxon>
        <taxon>Actinomycetota</taxon>
        <taxon>Actinomycetes</taxon>
        <taxon>Mycobacteriales</taxon>
        <taxon>Nocardiaceae</taxon>
        <taxon>Williamsia</taxon>
    </lineage>
</organism>
<feature type="domain" description="HTH asnC-type" evidence="4">
    <location>
        <begin position="1"/>
        <end position="61"/>
    </location>
</feature>
<dbReference type="InterPro" id="IPR036388">
    <property type="entry name" value="WH-like_DNA-bd_sf"/>
</dbReference>
<accession>A0A2G3PSA6</accession>
<comment type="caution">
    <text evidence="5">The sequence shown here is derived from an EMBL/GenBank/DDBJ whole genome shotgun (WGS) entry which is preliminary data.</text>
</comment>
<dbReference type="SMART" id="SM00344">
    <property type="entry name" value="HTH_ASNC"/>
    <property type="match status" value="2"/>
</dbReference>
<dbReference type="EMBL" id="PEBD01000004">
    <property type="protein sequence ID" value="PHV68727.1"/>
    <property type="molecule type" value="Genomic_DNA"/>
</dbReference>
<dbReference type="InterPro" id="IPR000485">
    <property type="entry name" value="AsnC-type_HTH_dom"/>
</dbReference>
<evidence type="ECO:0000256" key="2">
    <source>
        <dbReference type="ARBA" id="ARBA00023125"/>
    </source>
</evidence>
<gene>
    <name evidence="5" type="ORF">CSW57_06035</name>
</gene>
<dbReference type="AlphaFoldDB" id="A0A2G3PSA6"/>
<evidence type="ECO:0000313" key="6">
    <source>
        <dbReference type="Proteomes" id="UP000225108"/>
    </source>
</evidence>
<dbReference type="Pfam" id="PF13404">
    <property type="entry name" value="HTH_AsnC-type"/>
    <property type="match status" value="2"/>
</dbReference>
<feature type="domain" description="HTH asnC-type" evidence="4">
    <location>
        <begin position="150"/>
        <end position="217"/>
    </location>
</feature>
<sequence length="297" mass="32474">MPEVDMRIVEALRRDGRVSTHELADQLGLSRTTTARRLSHLLDGGFVSVVGLVHPLTIGIKSLAHISISVDRPVRRVAEAIAAMPEVPFVSLASGAFPLIAEARAYSDGDLATVLDRVRSVEGVRSTETLFYTELVVDVLRPTRAEAVEIDRVDSRLLMQLQMDGRLSYTTLGERVGVSTGTARTRVLRMIDEGVVRIGAIARSGRDTEFDVGVGISLRGPASTGGDLLSEMPEIRFLAATLGRYDLLATVHADSLADIVTVLDRLRALRPVLRLDSWVHLDTVKESYHYPVEAMKP</sequence>
<dbReference type="GO" id="GO:0043200">
    <property type="term" value="P:response to amino acid"/>
    <property type="evidence" value="ECO:0007669"/>
    <property type="project" value="TreeGrafter"/>
</dbReference>
<protein>
    <submittedName>
        <fullName evidence="5">Transcriptional regulator</fullName>
    </submittedName>
</protein>
<evidence type="ECO:0000259" key="4">
    <source>
        <dbReference type="PROSITE" id="PS50956"/>
    </source>
</evidence>
<evidence type="ECO:0000256" key="1">
    <source>
        <dbReference type="ARBA" id="ARBA00023015"/>
    </source>
</evidence>
<dbReference type="RefSeq" id="WP_099381829.1">
    <property type="nucleotide sequence ID" value="NZ_PEBD01000004.1"/>
</dbReference>
<dbReference type="PANTHER" id="PTHR30154">
    <property type="entry name" value="LEUCINE-RESPONSIVE REGULATORY PROTEIN"/>
    <property type="match status" value="1"/>
</dbReference>
<dbReference type="InterPro" id="IPR011008">
    <property type="entry name" value="Dimeric_a/b-barrel"/>
</dbReference>
<dbReference type="Gene3D" id="3.30.70.920">
    <property type="match status" value="2"/>
</dbReference>
<dbReference type="GO" id="GO:0043565">
    <property type="term" value="F:sequence-specific DNA binding"/>
    <property type="evidence" value="ECO:0007669"/>
    <property type="project" value="InterPro"/>
</dbReference>
<name>A0A2G3PSA6_WILMA</name>
<dbReference type="GO" id="GO:0005829">
    <property type="term" value="C:cytosol"/>
    <property type="evidence" value="ECO:0007669"/>
    <property type="project" value="TreeGrafter"/>
</dbReference>
<proteinExistence type="predicted"/>